<dbReference type="AlphaFoldDB" id="A0A940MGE9"/>
<keyword evidence="2" id="KW-1185">Reference proteome</keyword>
<gene>
    <name evidence="1" type="ORF">J5474_00875</name>
</gene>
<dbReference type="InterPro" id="IPR008949">
    <property type="entry name" value="Isoprenoid_synthase_dom_sf"/>
</dbReference>
<dbReference type="Proteomes" id="UP000675940">
    <property type="component" value="Unassembled WGS sequence"/>
</dbReference>
<reference evidence="1" key="1">
    <citation type="submission" date="2021-03" db="EMBL/GenBank/DDBJ databases">
        <title>Sagittula salina sp. nov. strain M10.9X isolated from the marine waste.</title>
        <authorList>
            <person name="Satari L."/>
            <person name="Molina-Menor E."/>
            <person name="Vidal-Verdu A."/>
            <person name="Pascual J."/>
            <person name="Pereto J."/>
            <person name="Porcar M."/>
        </authorList>
    </citation>
    <scope>NUCLEOTIDE SEQUENCE</scope>
    <source>
        <strain evidence="1">M10.9X</strain>
    </source>
</reference>
<accession>A0A940MGE9</accession>
<dbReference type="InterPro" id="IPR002060">
    <property type="entry name" value="Squ/phyt_synthse"/>
</dbReference>
<name>A0A940MGE9_9RHOB</name>
<proteinExistence type="predicted"/>
<sequence>MEEGSDLFACAQIVERGDPERFRTAMAGPVGARAVLFPLYAFNVEVARAPWVTAEPMIAEMRLQWWRDALDEIRRGGPVRRHEVVTPLAEALDAEACTTLDALIEARRADIERAPFDTADALWSYLAATGGGLMQVAARALGDGDGRCARYLGTATGLAAWLMAVPELEARAKLPLPDGRPEAVQTLALRGLETLAEARKLRGSVPRAARVALLPGAHAGMVLNRAMTVPERVKQGALRPSEAAQRFARLRAAVTGRF</sequence>
<dbReference type="Gene3D" id="1.10.600.10">
    <property type="entry name" value="Farnesyl Diphosphate Synthase"/>
    <property type="match status" value="1"/>
</dbReference>
<dbReference type="EMBL" id="JAGISH010000001">
    <property type="protein sequence ID" value="MBP0481046.1"/>
    <property type="molecule type" value="Genomic_DNA"/>
</dbReference>
<comment type="caution">
    <text evidence="1">The sequence shown here is derived from an EMBL/GenBank/DDBJ whole genome shotgun (WGS) entry which is preliminary data.</text>
</comment>
<evidence type="ECO:0000313" key="1">
    <source>
        <dbReference type="EMBL" id="MBP0481046.1"/>
    </source>
</evidence>
<dbReference type="Pfam" id="PF00494">
    <property type="entry name" value="SQS_PSY"/>
    <property type="match status" value="1"/>
</dbReference>
<protein>
    <submittedName>
        <fullName evidence="1">Squalene/phytoene synthase family protein</fullName>
    </submittedName>
</protein>
<evidence type="ECO:0000313" key="2">
    <source>
        <dbReference type="Proteomes" id="UP000675940"/>
    </source>
</evidence>
<organism evidence="1 2">
    <name type="scientific">Sagittula salina</name>
    <dbReference type="NCBI Taxonomy" id="2820268"/>
    <lineage>
        <taxon>Bacteria</taxon>
        <taxon>Pseudomonadati</taxon>
        <taxon>Pseudomonadota</taxon>
        <taxon>Alphaproteobacteria</taxon>
        <taxon>Rhodobacterales</taxon>
        <taxon>Roseobacteraceae</taxon>
        <taxon>Sagittula</taxon>
    </lineage>
</organism>
<dbReference type="SUPFAM" id="SSF48576">
    <property type="entry name" value="Terpenoid synthases"/>
    <property type="match status" value="1"/>
</dbReference>